<proteinExistence type="predicted"/>
<name>A0ABS0HRV7_9HYPH</name>
<evidence type="ECO:0000313" key="1">
    <source>
        <dbReference type="EMBL" id="MBF9196215.1"/>
    </source>
</evidence>
<dbReference type="RefSeq" id="WP_196263608.1">
    <property type="nucleotide sequence ID" value="NZ_JADQDN010000004.1"/>
</dbReference>
<comment type="caution">
    <text evidence="1">The sequence shown here is derived from an EMBL/GenBank/DDBJ whole genome shotgun (WGS) entry which is preliminary data.</text>
</comment>
<dbReference type="Proteomes" id="UP000611708">
    <property type="component" value="Unassembled WGS sequence"/>
</dbReference>
<organism evidence="1 2">
    <name type="scientific">Microvirga terrestris</name>
    <dbReference type="NCBI Taxonomy" id="2791024"/>
    <lineage>
        <taxon>Bacteria</taxon>
        <taxon>Pseudomonadati</taxon>
        <taxon>Pseudomonadota</taxon>
        <taxon>Alphaproteobacteria</taxon>
        <taxon>Hyphomicrobiales</taxon>
        <taxon>Methylobacteriaceae</taxon>
        <taxon>Microvirga</taxon>
    </lineage>
</organism>
<sequence>MRVLRLQFLDRLRILSRGAPIADEEEHWDPFGESREVSGFLRDVEAGTRKDMTNAGSEKNVLADENCGDVLKRILSDGEDLLFVDDVMAHAGSSPLVVFIEVMDHGAAYLEYAG</sequence>
<dbReference type="EMBL" id="JADQDN010000004">
    <property type="protein sequence ID" value="MBF9196215.1"/>
    <property type="molecule type" value="Genomic_DNA"/>
</dbReference>
<evidence type="ECO:0000313" key="2">
    <source>
        <dbReference type="Proteomes" id="UP000611708"/>
    </source>
</evidence>
<accession>A0ABS0HRV7</accession>
<keyword evidence="2" id="KW-1185">Reference proteome</keyword>
<reference evidence="1 2" key="1">
    <citation type="submission" date="2020-11" db="EMBL/GenBank/DDBJ databases">
        <authorList>
            <person name="Kim M.K."/>
        </authorList>
    </citation>
    <scope>NUCLEOTIDE SEQUENCE [LARGE SCALE GENOMIC DNA]</scope>
    <source>
        <strain evidence="1 2">BT290</strain>
    </source>
</reference>
<protein>
    <submittedName>
        <fullName evidence="1">Uncharacterized protein</fullName>
    </submittedName>
</protein>
<gene>
    <name evidence="1" type="ORF">I2H36_09205</name>
</gene>